<name>U9TQC1_RHIID</name>
<accession>U9TQC1</accession>
<protein>
    <submittedName>
        <fullName evidence="1">Uncharacterized protein</fullName>
    </submittedName>
</protein>
<gene>
    <name evidence="1" type="ORF">GLOINDRAFT_29561</name>
</gene>
<reference evidence="1" key="1">
    <citation type="submission" date="2013-07" db="EMBL/GenBank/DDBJ databases">
        <title>The genome of an arbuscular mycorrhizal fungus provides insights into the evolution of the oldest plant symbiosis.</title>
        <authorList>
            <consortium name="DOE Joint Genome Institute"/>
            <person name="Tisserant E."/>
            <person name="Malbreil M."/>
            <person name="Kuo A."/>
            <person name="Kohler A."/>
            <person name="Symeonidi A."/>
            <person name="Balestrini R."/>
            <person name="Charron P."/>
            <person name="Duensing N."/>
            <person name="Frei-dit-Frey N."/>
            <person name="Gianinazzi-Pearson V."/>
            <person name="Gilbert B."/>
            <person name="Handa Y."/>
            <person name="Hijri M."/>
            <person name="Kaul R."/>
            <person name="Kawaguchi M."/>
            <person name="Krajinski F."/>
            <person name="Lammers P."/>
            <person name="Lapierre D."/>
            <person name="Masclaux F.G."/>
            <person name="Murat C."/>
            <person name="Morin E."/>
            <person name="Ndikumana S."/>
            <person name="Pagni M."/>
            <person name="Petitpierre D."/>
            <person name="Requena N."/>
            <person name="Rosikiewicz P."/>
            <person name="Riley R."/>
            <person name="Saito K."/>
            <person name="San Clemente H."/>
            <person name="Shapiro H."/>
            <person name="van Tuinen D."/>
            <person name="Becard G."/>
            <person name="Bonfante P."/>
            <person name="Paszkowski U."/>
            <person name="Shachar-Hill Y."/>
            <person name="Young J.P."/>
            <person name="Sanders I.R."/>
            <person name="Henrissat B."/>
            <person name="Rensing S.A."/>
            <person name="Grigoriev I.V."/>
            <person name="Corradi N."/>
            <person name="Roux C."/>
            <person name="Martin F."/>
        </authorList>
    </citation>
    <scope>NUCLEOTIDE SEQUENCE</scope>
    <source>
        <strain evidence="1">DAOM 197198</strain>
    </source>
</reference>
<dbReference type="AlphaFoldDB" id="U9TQC1"/>
<organism evidence="1">
    <name type="scientific">Rhizophagus irregularis (strain DAOM 181602 / DAOM 197198 / MUCL 43194)</name>
    <name type="common">Arbuscular mycorrhizal fungus</name>
    <name type="synonym">Glomus intraradices</name>
    <dbReference type="NCBI Taxonomy" id="747089"/>
    <lineage>
        <taxon>Eukaryota</taxon>
        <taxon>Fungi</taxon>
        <taxon>Fungi incertae sedis</taxon>
        <taxon>Mucoromycota</taxon>
        <taxon>Glomeromycotina</taxon>
        <taxon>Glomeromycetes</taxon>
        <taxon>Glomerales</taxon>
        <taxon>Glomeraceae</taxon>
        <taxon>Rhizophagus</taxon>
    </lineage>
</organism>
<evidence type="ECO:0000313" key="1">
    <source>
        <dbReference type="EMBL" id="ESA10340.1"/>
    </source>
</evidence>
<sequence>MYKQNSPVHLLHFITIILKMSYFYSFVNYNHKFKSMVDTLFLNRQNALQYS</sequence>
<proteinExistence type="predicted"/>
<dbReference type="EMBL" id="KI287210">
    <property type="protein sequence ID" value="ESA10340.1"/>
    <property type="molecule type" value="Genomic_DNA"/>
</dbReference>
<dbReference type="HOGENOM" id="CLU_3107560_0_0_1"/>